<dbReference type="Proteomes" id="UP000014417">
    <property type="component" value="Unassembled WGS sequence"/>
</dbReference>
<accession>S2W234</accession>
<name>S2W234_9ACTN</name>
<evidence type="ECO:0000313" key="2">
    <source>
        <dbReference type="Proteomes" id="UP000014417"/>
    </source>
</evidence>
<organism evidence="1 2">
    <name type="scientific">Propionimicrobium lymphophilum ACS-093-V-SCH5</name>
    <dbReference type="NCBI Taxonomy" id="883161"/>
    <lineage>
        <taxon>Bacteria</taxon>
        <taxon>Bacillati</taxon>
        <taxon>Actinomycetota</taxon>
        <taxon>Actinomycetes</taxon>
        <taxon>Propionibacteriales</taxon>
        <taxon>Propionibacteriaceae</taxon>
        <taxon>Propionimicrobium</taxon>
    </lineage>
</organism>
<protein>
    <submittedName>
        <fullName evidence="1">TIGR03085 family protein</fullName>
    </submittedName>
</protein>
<sequence length="210" mass="23183">MSLANSERKKLADTLHAVGPDAVTLCDGWSAHDLLAHLWLRETDPIAAAGMFFPPLAKQTIRKMEEVKSSYDFDDLVDKYAAGPRGVFKISKVNELGNTLECFVHHEDLRRGDGDNDPRTLPKDLDDALWSAVKKLAKARLRGFKRGLILHREGQWGGASESVSLGENPMTISGEPGELVMLFFGRGHAATLDFDPEDAKSELEKLKLSV</sequence>
<comment type="caution">
    <text evidence="1">The sequence shown here is derived from an EMBL/GenBank/DDBJ whole genome shotgun (WGS) entry which is preliminary data.</text>
</comment>
<reference evidence="1 2" key="1">
    <citation type="submission" date="2013-04" db="EMBL/GenBank/DDBJ databases">
        <title>The Genome Sequence of Propionimicrobium lymphophilum ACS-093-V-SCH5.</title>
        <authorList>
            <consortium name="The Broad Institute Genomics Platform"/>
            <person name="Earl A."/>
            <person name="Ward D."/>
            <person name="Feldgarden M."/>
            <person name="Gevers D."/>
            <person name="Saerens B."/>
            <person name="Vaneechoutte M."/>
            <person name="Walker B."/>
            <person name="Young S."/>
            <person name="Zeng Q."/>
            <person name="Gargeya S."/>
            <person name="Fitzgerald M."/>
            <person name="Haas B."/>
            <person name="Abouelleil A."/>
            <person name="Allen A.W."/>
            <person name="Alvarado L."/>
            <person name="Arachchi H.M."/>
            <person name="Berlin A.M."/>
            <person name="Chapman S.B."/>
            <person name="Gainer-Dewar J."/>
            <person name="Goldberg J."/>
            <person name="Griggs A."/>
            <person name="Gujja S."/>
            <person name="Hansen M."/>
            <person name="Howarth C."/>
            <person name="Imamovic A."/>
            <person name="Ireland A."/>
            <person name="Larimer J."/>
            <person name="McCowan C."/>
            <person name="Murphy C."/>
            <person name="Pearson M."/>
            <person name="Poon T.W."/>
            <person name="Priest M."/>
            <person name="Roberts A."/>
            <person name="Saif S."/>
            <person name="Shea T."/>
            <person name="Sisk P."/>
            <person name="Sykes S."/>
            <person name="Wortman J."/>
            <person name="Nusbaum C."/>
            <person name="Birren B."/>
        </authorList>
    </citation>
    <scope>NUCLEOTIDE SEQUENCE [LARGE SCALE GENOMIC DNA]</scope>
    <source>
        <strain evidence="1 2">ACS-093-V-SCH5</strain>
    </source>
</reference>
<dbReference type="PATRIC" id="fig|883161.3.peg.1965"/>
<dbReference type="HOGENOM" id="CLU_1287934_0_0_11"/>
<dbReference type="STRING" id="883161.HMPREF9306_01976"/>
<dbReference type="NCBIfam" id="TIGR03085">
    <property type="entry name" value="TIGR03085 family metal-binding protein"/>
    <property type="match status" value="1"/>
</dbReference>
<dbReference type="OrthoDB" id="3268903at2"/>
<dbReference type="NCBIfam" id="TIGR03083">
    <property type="entry name" value="maleylpyruvate isomerase family mycothiol-dependent enzyme"/>
    <property type="match status" value="1"/>
</dbReference>
<dbReference type="RefSeq" id="WP_016456780.1">
    <property type="nucleotide sequence ID" value="NZ_KE150269.1"/>
</dbReference>
<dbReference type="InterPro" id="IPR017519">
    <property type="entry name" value="CHP03085"/>
</dbReference>
<gene>
    <name evidence="1" type="ORF">HMPREF9306_01976</name>
</gene>
<dbReference type="AlphaFoldDB" id="S2W234"/>
<keyword evidence="2" id="KW-1185">Reference proteome</keyword>
<proteinExistence type="predicted"/>
<dbReference type="InterPro" id="IPR017517">
    <property type="entry name" value="Maleyloyr_isom"/>
</dbReference>
<dbReference type="EMBL" id="AGZR01000009">
    <property type="protein sequence ID" value="EPD32405.1"/>
    <property type="molecule type" value="Genomic_DNA"/>
</dbReference>
<evidence type="ECO:0000313" key="1">
    <source>
        <dbReference type="EMBL" id="EPD32405.1"/>
    </source>
</evidence>